<comment type="similarity">
    <text evidence="1">Belongs to the NPR2 family.</text>
</comment>
<evidence type="ECO:0000313" key="3">
    <source>
        <dbReference type="EMBL" id="CEL98107.1"/>
    </source>
</evidence>
<dbReference type="InterPro" id="IPR009348">
    <property type="entry name" value="NPR2-like"/>
</dbReference>
<dbReference type="GO" id="GO:0005774">
    <property type="term" value="C:vacuolar membrane"/>
    <property type="evidence" value="ECO:0007669"/>
    <property type="project" value="TreeGrafter"/>
</dbReference>
<protein>
    <recommendedName>
        <fullName evidence="5">Nitrogen permease regulator 2</fullName>
    </recommendedName>
</protein>
<keyword evidence="4" id="KW-1185">Reference proteome</keyword>
<dbReference type="GO" id="GO:0010508">
    <property type="term" value="P:positive regulation of autophagy"/>
    <property type="evidence" value="ECO:0007669"/>
    <property type="project" value="TreeGrafter"/>
</dbReference>
<dbReference type="VEuPathDB" id="CryptoDB:Vbra_3994"/>
<dbReference type="GO" id="GO:0005096">
    <property type="term" value="F:GTPase activator activity"/>
    <property type="evidence" value="ECO:0007669"/>
    <property type="project" value="TreeGrafter"/>
</dbReference>
<dbReference type="STRING" id="1169540.A0A0G4ELW0"/>
<name>A0A0G4ELW0_VITBC</name>
<dbReference type="InParanoid" id="A0A0G4ELW0"/>
<evidence type="ECO:0000256" key="2">
    <source>
        <dbReference type="SAM" id="MobiDB-lite"/>
    </source>
</evidence>
<dbReference type="PANTHER" id="PTHR12991:SF10">
    <property type="entry name" value="GATOR COMPLEX PROTEIN NPRL2"/>
    <property type="match status" value="1"/>
</dbReference>
<dbReference type="Pfam" id="PF06218">
    <property type="entry name" value="NPR2"/>
    <property type="match status" value="1"/>
</dbReference>
<dbReference type="GO" id="GO:1904262">
    <property type="term" value="P:negative regulation of TORC1 signaling"/>
    <property type="evidence" value="ECO:0007669"/>
    <property type="project" value="TreeGrafter"/>
</dbReference>
<evidence type="ECO:0000256" key="1">
    <source>
        <dbReference type="ARBA" id="ARBA00008433"/>
    </source>
</evidence>
<feature type="compositionally biased region" description="Gly residues" evidence="2">
    <location>
        <begin position="380"/>
        <end position="389"/>
    </location>
</feature>
<dbReference type="GO" id="GO:1990130">
    <property type="term" value="C:GATOR1 complex"/>
    <property type="evidence" value="ECO:0007669"/>
    <property type="project" value="TreeGrafter"/>
</dbReference>
<reference evidence="3 4" key="1">
    <citation type="submission" date="2014-11" db="EMBL/GenBank/DDBJ databases">
        <authorList>
            <person name="Zhu J."/>
            <person name="Qi W."/>
            <person name="Song R."/>
        </authorList>
    </citation>
    <scope>NUCLEOTIDE SEQUENCE [LARGE SCALE GENOMIC DNA]</scope>
</reference>
<dbReference type="EMBL" id="CDMY01000263">
    <property type="protein sequence ID" value="CEL98107.1"/>
    <property type="molecule type" value="Genomic_DNA"/>
</dbReference>
<dbReference type="OrthoDB" id="338854at2759"/>
<proteinExistence type="inferred from homology"/>
<evidence type="ECO:0008006" key="5">
    <source>
        <dbReference type="Google" id="ProtNLM"/>
    </source>
</evidence>
<gene>
    <name evidence="3" type="ORF">Vbra_3994</name>
</gene>
<dbReference type="AlphaFoldDB" id="A0A0G4ELW0"/>
<feature type="region of interest" description="Disordered" evidence="2">
    <location>
        <begin position="378"/>
        <end position="406"/>
    </location>
</feature>
<organism evidence="3 4">
    <name type="scientific">Vitrella brassicaformis (strain CCMP3155)</name>
    <dbReference type="NCBI Taxonomy" id="1169540"/>
    <lineage>
        <taxon>Eukaryota</taxon>
        <taxon>Sar</taxon>
        <taxon>Alveolata</taxon>
        <taxon>Colpodellida</taxon>
        <taxon>Vitrellaceae</taxon>
        <taxon>Vitrella</taxon>
    </lineage>
</organism>
<dbReference type="PANTHER" id="PTHR12991">
    <property type="entry name" value="NITROGEN PERMEASE REGULATOR 2/TUMOR SUPPRESSOR CANDIDATE 4"/>
    <property type="match status" value="1"/>
</dbReference>
<dbReference type="OMA" id="INHIARI"/>
<dbReference type="Proteomes" id="UP000041254">
    <property type="component" value="Unassembled WGS sequence"/>
</dbReference>
<sequence>MSSDHPESHGGGGFIYALMYCKFDQEKGPRIVCTDPPGVFEGQFHLISKYFLPNREINGKVISMRLDHWRVMGVPMQIEGHTYSRNNFQYVLCLIVDATEKAIHVFRSIAIHIAAIFHSLETEVSFLSQIENEDWIGRTLHTLRRQLNSHRQGEPTICHLHIDSWNNVCFVARPTHEAPQDISIAQVPLPLVELTQLVCGGGQMGSMHLDLDLTLMQVLPFIDGMASVRDIARRCQVEENDVKKCLQHLLYYGLIKMIDTFAMTNIYRLNAHSFLTCFADPAIRKQAPAYVVGGPSVEKSLAAKGVRPIPVCLLQRLYCDIRESGTHVKTGDLNDFCSRNAALLSSYGLSPRHLIAFGRRHGFIDRVHEYPVITTAASGGAAGGGGAGAKGASTGVGESDSRDSRAAKVKSMCEGRHHLDYIQTVMGMDRQGVMDLLDAVKRADPSMSLVWIRA</sequence>
<evidence type="ECO:0000313" key="4">
    <source>
        <dbReference type="Proteomes" id="UP000041254"/>
    </source>
</evidence>
<accession>A0A0G4ELW0</accession>